<keyword evidence="3" id="KW-1185">Reference proteome</keyword>
<dbReference type="STRING" id="1156985.SAMN04488118_101486"/>
<dbReference type="PANTHER" id="PTHR13812">
    <property type="entry name" value="KETIMINE REDUCTASE MU-CRYSTALLIN"/>
    <property type="match status" value="1"/>
</dbReference>
<dbReference type="GO" id="GO:0019752">
    <property type="term" value="P:carboxylic acid metabolic process"/>
    <property type="evidence" value="ECO:0007669"/>
    <property type="project" value="UniProtKB-ARBA"/>
</dbReference>
<dbReference type="GO" id="GO:0005737">
    <property type="term" value="C:cytoplasm"/>
    <property type="evidence" value="ECO:0007669"/>
    <property type="project" value="TreeGrafter"/>
</dbReference>
<dbReference type="EMBL" id="FMWG01000001">
    <property type="protein sequence ID" value="SCZ51476.1"/>
    <property type="molecule type" value="Genomic_DNA"/>
</dbReference>
<evidence type="ECO:0000313" key="2">
    <source>
        <dbReference type="EMBL" id="SCZ51476.1"/>
    </source>
</evidence>
<accession>A0A1G5PQ56</accession>
<dbReference type="PANTHER" id="PTHR13812:SF19">
    <property type="entry name" value="KETIMINE REDUCTASE MU-CRYSTALLIN"/>
    <property type="match status" value="1"/>
</dbReference>
<reference evidence="2 3" key="1">
    <citation type="submission" date="2016-10" db="EMBL/GenBank/DDBJ databases">
        <authorList>
            <person name="de Groot N.N."/>
        </authorList>
    </citation>
    <scope>NUCLEOTIDE SEQUENCE [LARGE SCALE GENOMIC DNA]</scope>
    <source>
        <strain evidence="2 3">U95</strain>
    </source>
</reference>
<dbReference type="InterPro" id="IPR036291">
    <property type="entry name" value="NAD(P)-bd_dom_sf"/>
</dbReference>
<dbReference type="GO" id="GO:0016491">
    <property type="term" value="F:oxidoreductase activity"/>
    <property type="evidence" value="ECO:0007669"/>
    <property type="project" value="UniProtKB-ARBA"/>
</dbReference>
<dbReference type="Pfam" id="PF02423">
    <property type="entry name" value="OCD_Mu_crystall"/>
    <property type="match status" value="1"/>
</dbReference>
<evidence type="ECO:0000256" key="1">
    <source>
        <dbReference type="ARBA" id="ARBA00008903"/>
    </source>
</evidence>
<dbReference type="Gene3D" id="3.40.50.720">
    <property type="entry name" value="NAD(P)-binding Rossmann-like Domain"/>
    <property type="match status" value="1"/>
</dbReference>
<evidence type="ECO:0000313" key="3">
    <source>
        <dbReference type="Proteomes" id="UP000198767"/>
    </source>
</evidence>
<name>A0A1G5PQ56_9RHOB</name>
<sequence length="315" mass="33012">MSAFIGHLELEEALDWPALIDQLRDWYSSDAVSAPDRQVLTIDQPDGSEASLLIMPAWVPGQSIGVKVVTFFPANAGKGRATINAGYLLFDGETGQMQAALDGDTLTARRTAAASALAASYLARKDTKRLVVVGTGQLAQSVAAAHCAVRDYDAVTIWGRNLEKANLVANALRADGLPAQVSDDLEAACRSADVVSTVTASTTPIVLGDWISEGTHLDLIGAFKPDMRESDDLAMTQSQIFVDARAGASLAGDLAQPLGDGLIKPDSILADLTELCQGVHLGRTDDMARTVFKSAGMALQDLAAADLALGQSMSG</sequence>
<dbReference type="Proteomes" id="UP000198767">
    <property type="component" value="Unassembled WGS sequence"/>
</dbReference>
<comment type="similarity">
    <text evidence="1">Belongs to the ornithine cyclodeaminase/mu-crystallin family.</text>
</comment>
<dbReference type="NCBIfam" id="NF004793">
    <property type="entry name" value="PRK06141.1"/>
    <property type="match status" value="1"/>
</dbReference>
<dbReference type="InterPro" id="IPR003462">
    <property type="entry name" value="ODC_Mu_crystall"/>
</dbReference>
<dbReference type="SUPFAM" id="SSF51735">
    <property type="entry name" value="NAD(P)-binding Rossmann-fold domains"/>
    <property type="match status" value="1"/>
</dbReference>
<dbReference type="PIRSF" id="PIRSF001439">
    <property type="entry name" value="CryM"/>
    <property type="match status" value="1"/>
</dbReference>
<dbReference type="RefSeq" id="WP_090215581.1">
    <property type="nucleotide sequence ID" value="NZ_FMWG01000001.1"/>
</dbReference>
<protein>
    <submittedName>
        <fullName evidence="2">Ornithine cyclodeaminase</fullName>
    </submittedName>
</protein>
<dbReference type="FunFam" id="3.40.50.720:FF:000311">
    <property type="entry name" value="Ornithine cyclodeaminase"/>
    <property type="match status" value="1"/>
</dbReference>
<dbReference type="AlphaFoldDB" id="A0A1G5PQ56"/>
<dbReference type="OrthoDB" id="9785971at2"/>
<dbReference type="Gene3D" id="3.30.1780.10">
    <property type="entry name" value="ornithine cyclodeaminase, domain 1"/>
    <property type="match status" value="1"/>
</dbReference>
<dbReference type="InterPro" id="IPR023401">
    <property type="entry name" value="ODC_N"/>
</dbReference>
<organism evidence="2 3">
    <name type="scientific">Epibacterium ulvae</name>
    <dbReference type="NCBI Taxonomy" id="1156985"/>
    <lineage>
        <taxon>Bacteria</taxon>
        <taxon>Pseudomonadati</taxon>
        <taxon>Pseudomonadota</taxon>
        <taxon>Alphaproteobacteria</taxon>
        <taxon>Rhodobacterales</taxon>
        <taxon>Roseobacteraceae</taxon>
        <taxon>Epibacterium</taxon>
    </lineage>
</organism>
<gene>
    <name evidence="2" type="ORF">SAMN04488118_101486</name>
</gene>
<proteinExistence type="inferred from homology"/>